<dbReference type="eggNOG" id="COG2197">
    <property type="taxonomic scope" value="Bacteria"/>
</dbReference>
<comment type="caution">
    <text evidence="6">The sequence shown here is derived from an EMBL/GenBank/DDBJ whole genome shotgun (WGS) entry which is preliminary data.</text>
</comment>
<dbReference type="Gene3D" id="3.40.50.2300">
    <property type="match status" value="1"/>
</dbReference>
<name>A9DTV7_9FLAO</name>
<dbReference type="PROSITE" id="PS50110">
    <property type="entry name" value="RESPONSE_REGULATORY"/>
    <property type="match status" value="1"/>
</dbReference>
<evidence type="ECO:0000313" key="6">
    <source>
        <dbReference type="EMBL" id="EDP96232.1"/>
    </source>
</evidence>
<evidence type="ECO:0000256" key="1">
    <source>
        <dbReference type="ARBA" id="ARBA00022553"/>
    </source>
</evidence>
<dbReference type="PANTHER" id="PTHR43214">
    <property type="entry name" value="TWO-COMPONENT RESPONSE REGULATOR"/>
    <property type="match status" value="1"/>
</dbReference>
<dbReference type="SUPFAM" id="SSF52172">
    <property type="entry name" value="CheY-like"/>
    <property type="match status" value="1"/>
</dbReference>
<dbReference type="CDD" id="cd06170">
    <property type="entry name" value="LuxR_C_like"/>
    <property type="match status" value="1"/>
</dbReference>
<dbReference type="Pfam" id="PF00196">
    <property type="entry name" value="GerE"/>
    <property type="match status" value="1"/>
</dbReference>
<dbReference type="AlphaFoldDB" id="A9DTV7"/>
<dbReference type="Pfam" id="PF00072">
    <property type="entry name" value="Response_reg"/>
    <property type="match status" value="1"/>
</dbReference>
<dbReference type="GO" id="GO:0006355">
    <property type="term" value="P:regulation of DNA-templated transcription"/>
    <property type="evidence" value="ECO:0007669"/>
    <property type="project" value="InterPro"/>
</dbReference>
<dbReference type="SMART" id="SM00448">
    <property type="entry name" value="REC"/>
    <property type="match status" value="1"/>
</dbReference>
<dbReference type="InterPro" id="IPR058245">
    <property type="entry name" value="NreC/VraR/RcsB-like_REC"/>
</dbReference>
<dbReference type="GO" id="GO:0003677">
    <property type="term" value="F:DNA binding"/>
    <property type="evidence" value="ECO:0007669"/>
    <property type="project" value="UniProtKB-KW"/>
</dbReference>
<dbReference type="InterPro" id="IPR000792">
    <property type="entry name" value="Tscrpt_reg_LuxR_C"/>
</dbReference>
<dbReference type="HOGENOM" id="CLU_000445_90_1_10"/>
<dbReference type="Proteomes" id="UP000002945">
    <property type="component" value="Unassembled WGS sequence"/>
</dbReference>
<dbReference type="InterPro" id="IPR011006">
    <property type="entry name" value="CheY-like_superfamily"/>
</dbReference>
<dbReference type="PROSITE" id="PS50043">
    <property type="entry name" value="HTH_LUXR_2"/>
    <property type="match status" value="1"/>
</dbReference>
<keyword evidence="7" id="KW-1185">Reference proteome</keyword>
<dbReference type="SUPFAM" id="SSF46894">
    <property type="entry name" value="C-terminal effector domain of the bipartite response regulators"/>
    <property type="match status" value="1"/>
</dbReference>
<reference evidence="6 7" key="1">
    <citation type="journal article" date="2011" name="J. Bacteriol.">
        <title>Genome sequence of the algicidal bacterium Kordia algicida OT-1.</title>
        <authorList>
            <person name="Lee H.S."/>
            <person name="Kang S.G."/>
            <person name="Kwon K.K."/>
            <person name="Lee J.H."/>
            <person name="Kim S.J."/>
        </authorList>
    </citation>
    <scope>NUCLEOTIDE SEQUENCE [LARGE SCALE GENOMIC DNA]</scope>
    <source>
        <strain evidence="6 7">OT-1</strain>
    </source>
</reference>
<keyword evidence="1 3" id="KW-0597">Phosphoprotein</keyword>
<sequence length="225" mass="25642">MDEIIKIAIVDDDTLFTELLSQFINGQEHMEIVYTATNGDTFLKDYKTLTATILLLDLRMDDGSGLDVLKELKKEAAAIKTIVLSTFYRRSFLGQMMKLEANAFIPKDIEPEELVTVIETVHKKEHYFLKEQLEIMRLQLSKKVPEFTVESKDALTSRETDILKLLCQQFTTKEIGEQLFISPKTVETHKTNLLLKTGVKNTAGLVIYAIQNKIVSADDLLLLDR</sequence>
<evidence type="ECO:0000259" key="4">
    <source>
        <dbReference type="PROSITE" id="PS50043"/>
    </source>
</evidence>
<dbReference type="InterPro" id="IPR001789">
    <property type="entry name" value="Sig_transdc_resp-reg_receiver"/>
</dbReference>
<dbReference type="GO" id="GO:0000160">
    <property type="term" value="P:phosphorelay signal transduction system"/>
    <property type="evidence" value="ECO:0007669"/>
    <property type="project" value="InterPro"/>
</dbReference>
<accession>A9DTV7</accession>
<evidence type="ECO:0000256" key="2">
    <source>
        <dbReference type="ARBA" id="ARBA00023125"/>
    </source>
</evidence>
<dbReference type="CDD" id="cd17535">
    <property type="entry name" value="REC_NarL-like"/>
    <property type="match status" value="1"/>
</dbReference>
<dbReference type="OrthoDB" id="9797341at2"/>
<dbReference type="PRINTS" id="PR00038">
    <property type="entry name" value="HTHLUXR"/>
</dbReference>
<dbReference type="InterPro" id="IPR016032">
    <property type="entry name" value="Sig_transdc_resp-reg_C-effctor"/>
</dbReference>
<feature type="modified residue" description="4-aspartylphosphate" evidence="3">
    <location>
        <position position="57"/>
    </location>
</feature>
<dbReference type="SMART" id="SM00421">
    <property type="entry name" value="HTH_LUXR"/>
    <property type="match status" value="1"/>
</dbReference>
<evidence type="ECO:0000259" key="5">
    <source>
        <dbReference type="PROSITE" id="PS50110"/>
    </source>
</evidence>
<feature type="domain" description="Response regulatory" evidence="5">
    <location>
        <begin position="6"/>
        <end position="122"/>
    </location>
</feature>
<dbReference type="InterPro" id="IPR039420">
    <property type="entry name" value="WalR-like"/>
</dbReference>
<protein>
    <submittedName>
        <fullName evidence="6">Two-component response regulator</fullName>
    </submittedName>
</protein>
<evidence type="ECO:0000313" key="7">
    <source>
        <dbReference type="Proteomes" id="UP000002945"/>
    </source>
</evidence>
<dbReference type="STRING" id="391587.KAOT1_02447"/>
<evidence type="ECO:0000256" key="3">
    <source>
        <dbReference type="PROSITE-ProRule" id="PRU00169"/>
    </source>
</evidence>
<feature type="domain" description="HTH luxR-type" evidence="4">
    <location>
        <begin position="148"/>
        <end position="213"/>
    </location>
</feature>
<keyword evidence="2" id="KW-0238">DNA-binding</keyword>
<gene>
    <name evidence="6" type="ORF">KAOT1_02447</name>
</gene>
<dbReference type="EMBL" id="ABIB01000004">
    <property type="protein sequence ID" value="EDP96232.1"/>
    <property type="molecule type" value="Genomic_DNA"/>
</dbReference>
<organism evidence="6 7">
    <name type="scientific">Kordia algicida OT-1</name>
    <dbReference type="NCBI Taxonomy" id="391587"/>
    <lineage>
        <taxon>Bacteria</taxon>
        <taxon>Pseudomonadati</taxon>
        <taxon>Bacteroidota</taxon>
        <taxon>Flavobacteriia</taxon>
        <taxon>Flavobacteriales</taxon>
        <taxon>Flavobacteriaceae</taxon>
        <taxon>Kordia</taxon>
    </lineage>
</organism>
<dbReference type="RefSeq" id="WP_007093062.1">
    <property type="nucleotide sequence ID" value="NZ_CP142125.1"/>
</dbReference>
<proteinExistence type="predicted"/>